<name>A0A3N4JVQ1_9PEZI</name>
<reference evidence="2 3" key="1">
    <citation type="journal article" date="2018" name="Nat. Ecol. Evol.">
        <title>Pezizomycetes genomes reveal the molecular basis of ectomycorrhizal truffle lifestyle.</title>
        <authorList>
            <person name="Murat C."/>
            <person name="Payen T."/>
            <person name="Noel B."/>
            <person name="Kuo A."/>
            <person name="Morin E."/>
            <person name="Chen J."/>
            <person name="Kohler A."/>
            <person name="Krizsan K."/>
            <person name="Balestrini R."/>
            <person name="Da Silva C."/>
            <person name="Montanini B."/>
            <person name="Hainaut M."/>
            <person name="Levati E."/>
            <person name="Barry K.W."/>
            <person name="Belfiori B."/>
            <person name="Cichocki N."/>
            <person name="Clum A."/>
            <person name="Dockter R.B."/>
            <person name="Fauchery L."/>
            <person name="Guy J."/>
            <person name="Iotti M."/>
            <person name="Le Tacon F."/>
            <person name="Lindquist E.A."/>
            <person name="Lipzen A."/>
            <person name="Malagnac F."/>
            <person name="Mello A."/>
            <person name="Molinier V."/>
            <person name="Miyauchi S."/>
            <person name="Poulain J."/>
            <person name="Riccioni C."/>
            <person name="Rubini A."/>
            <person name="Sitrit Y."/>
            <person name="Splivallo R."/>
            <person name="Traeger S."/>
            <person name="Wang M."/>
            <person name="Zifcakova L."/>
            <person name="Wipf D."/>
            <person name="Zambonelli A."/>
            <person name="Paolocci F."/>
            <person name="Nowrousian M."/>
            <person name="Ottonello S."/>
            <person name="Baldrian P."/>
            <person name="Spatafora J.W."/>
            <person name="Henrissat B."/>
            <person name="Nagy L.G."/>
            <person name="Aury J.M."/>
            <person name="Wincker P."/>
            <person name="Grigoriev I.V."/>
            <person name="Bonfante P."/>
            <person name="Martin F.M."/>
        </authorList>
    </citation>
    <scope>NUCLEOTIDE SEQUENCE [LARGE SCALE GENOMIC DNA]</scope>
    <source>
        <strain evidence="2 3">120613-1</strain>
    </source>
</reference>
<sequence>MLSLFLFFFSSFCRRNGEMDEFCAQLQYKHFCNYRSEGSMPPIIPYGHTRSATYNVFPLVRSLTALSLTSVYLLHRGLYVGDYHHPATSGRSRFTHFSHAIPTFSLFSFLYFAFSHFGSFTCAGYGT</sequence>
<gene>
    <name evidence="2" type="ORF">L873DRAFT_462891</name>
</gene>
<dbReference type="Proteomes" id="UP000276215">
    <property type="component" value="Unassembled WGS sequence"/>
</dbReference>
<accession>A0A3N4JVQ1</accession>
<evidence type="ECO:0000313" key="2">
    <source>
        <dbReference type="EMBL" id="RPB02420.1"/>
    </source>
</evidence>
<evidence type="ECO:0008006" key="4">
    <source>
        <dbReference type="Google" id="ProtNLM"/>
    </source>
</evidence>
<evidence type="ECO:0000256" key="1">
    <source>
        <dbReference type="SAM" id="SignalP"/>
    </source>
</evidence>
<keyword evidence="1" id="KW-0732">Signal</keyword>
<evidence type="ECO:0000313" key="3">
    <source>
        <dbReference type="Proteomes" id="UP000276215"/>
    </source>
</evidence>
<feature type="signal peptide" evidence="1">
    <location>
        <begin position="1"/>
        <end position="19"/>
    </location>
</feature>
<dbReference type="EMBL" id="ML120368">
    <property type="protein sequence ID" value="RPB02420.1"/>
    <property type="molecule type" value="Genomic_DNA"/>
</dbReference>
<proteinExistence type="predicted"/>
<organism evidence="2 3">
    <name type="scientific">Choiromyces venosus 120613-1</name>
    <dbReference type="NCBI Taxonomy" id="1336337"/>
    <lineage>
        <taxon>Eukaryota</taxon>
        <taxon>Fungi</taxon>
        <taxon>Dikarya</taxon>
        <taxon>Ascomycota</taxon>
        <taxon>Pezizomycotina</taxon>
        <taxon>Pezizomycetes</taxon>
        <taxon>Pezizales</taxon>
        <taxon>Tuberaceae</taxon>
        <taxon>Choiromyces</taxon>
    </lineage>
</organism>
<feature type="chain" id="PRO_5018290089" description="Secreted protein" evidence="1">
    <location>
        <begin position="20"/>
        <end position="127"/>
    </location>
</feature>
<protein>
    <recommendedName>
        <fullName evidence="4">Secreted protein</fullName>
    </recommendedName>
</protein>
<keyword evidence="3" id="KW-1185">Reference proteome</keyword>
<dbReference type="AlphaFoldDB" id="A0A3N4JVQ1"/>